<dbReference type="EMBL" id="NIRI02000056">
    <property type="protein sequence ID" value="KAG5443020.1"/>
    <property type="molecule type" value="Genomic_DNA"/>
</dbReference>
<protein>
    <recommendedName>
        <fullName evidence="6">Trichohyalin-plectin-homology domain-containing protein</fullName>
    </recommendedName>
</protein>
<evidence type="ECO:0000313" key="5">
    <source>
        <dbReference type="Proteomes" id="UP000286415"/>
    </source>
</evidence>
<dbReference type="PANTHER" id="PTHR31183">
    <property type="entry name" value="TRICHOPLEIN KERATIN FILAMENT-BINDING PROTEIN FAMILY MEMBER"/>
    <property type="match status" value="1"/>
</dbReference>
<dbReference type="PANTHER" id="PTHR31183:SF1">
    <property type="entry name" value="CILIA- AND FLAGELLA-ASSOCIATED PROTEIN 53"/>
    <property type="match status" value="1"/>
</dbReference>
<keyword evidence="2" id="KW-0969">Cilium</keyword>
<dbReference type="OrthoDB" id="75950at2759"/>
<dbReference type="InterPro" id="IPR043596">
    <property type="entry name" value="CFAP53/TCHP"/>
</dbReference>
<dbReference type="Proteomes" id="UP000286415">
    <property type="component" value="Unassembled WGS sequence"/>
</dbReference>
<comment type="caution">
    <text evidence="4">The sequence shown here is derived from an EMBL/GenBank/DDBJ whole genome shotgun (WGS) entry which is preliminary data.</text>
</comment>
<evidence type="ECO:0000313" key="4">
    <source>
        <dbReference type="EMBL" id="KAG5443020.1"/>
    </source>
</evidence>
<evidence type="ECO:0000256" key="1">
    <source>
        <dbReference type="ARBA" id="ARBA00004138"/>
    </source>
</evidence>
<reference evidence="4 5" key="2">
    <citation type="journal article" date="2021" name="Genomics">
        <title>High-quality reference genome for Clonorchis sinensis.</title>
        <authorList>
            <person name="Young N.D."/>
            <person name="Stroehlein A.J."/>
            <person name="Kinkar L."/>
            <person name="Wang T."/>
            <person name="Sohn W.M."/>
            <person name="Chang B.C.H."/>
            <person name="Kaur P."/>
            <person name="Weisz D."/>
            <person name="Dudchenko O."/>
            <person name="Aiden E.L."/>
            <person name="Korhonen P.K."/>
            <person name="Gasser R.B."/>
        </authorList>
    </citation>
    <scope>NUCLEOTIDE SEQUENCE [LARGE SCALE GENOMIC DNA]</scope>
    <source>
        <strain evidence="4">Cs-k2</strain>
    </source>
</reference>
<name>A0A3R7CIE2_CLOSI</name>
<organism evidence="4 5">
    <name type="scientific">Clonorchis sinensis</name>
    <name type="common">Chinese liver fluke</name>
    <dbReference type="NCBI Taxonomy" id="79923"/>
    <lineage>
        <taxon>Eukaryota</taxon>
        <taxon>Metazoa</taxon>
        <taxon>Spiralia</taxon>
        <taxon>Lophotrochozoa</taxon>
        <taxon>Platyhelminthes</taxon>
        <taxon>Trematoda</taxon>
        <taxon>Digenea</taxon>
        <taxon>Opisthorchiida</taxon>
        <taxon>Opisthorchiata</taxon>
        <taxon>Opisthorchiidae</taxon>
        <taxon>Clonorchis</taxon>
    </lineage>
</organism>
<evidence type="ECO:0000256" key="2">
    <source>
        <dbReference type="ARBA" id="ARBA00023069"/>
    </source>
</evidence>
<accession>A0A3R7CIE2</accession>
<keyword evidence="5" id="KW-1185">Reference proteome</keyword>
<sequence>MKDTGCASKHIREFQGSQPGLIGLRERGPTKGAQNPWEFIRKREEARLAALDDLARLEAEQKRIKWEEETRRRMIDDETLRRFKQIKQQQVVEQAKKCELLKKTLEEEETALVKELPAVRDGISERRAKNRAKAEQQEEERKRAERLFAQQKYEQQFRDNCDQLRTALSKQKTLENGQDLQVQLIMKEQERIWKKQEEDLFHQILMKQQLEKDAKISTDKAKTREAKKKLADELQQESRRKEEQEKTMREMNLKEERMELEKIKQQLEEERIAGLREKFFRQCKIDRNLKECMEERQAAQFLERLREESLAKGILISRDDTDESRALDKERMKKETLQYLDYVRQAKISEKLFENKVEQAAQHALKREAQRVAAKKAQEEAARRRLAWETAYVRQQQTQLKEQQRELGKLMKKHEAEEMKTLNDAVQKELSEQITRKRSRIEAYKKELEHQIADHEIRKAAELAEVERQIEAQNRAEQVLQERIDQAIHARTLDPHRHPWRKMSYHEKPDAATKETADQTLCGCVFS</sequence>
<reference evidence="4 5" key="1">
    <citation type="journal article" date="2018" name="Biotechnol. Adv.">
        <title>Improved genomic resources and new bioinformatic workflow for the carcinogenic parasite Clonorchis sinensis: Biotechnological implications.</title>
        <authorList>
            <person name="Wang D."/>
            <person name="Korhonen P.K."/>
            <person name="Gasser R.B."/>
            <person name="Young N.D."/>
        </authorList>
    </citation>
    <scope>NUCLEOTIDE SEQUENCE [LARGE SCALE GENOMIC DNA]</scope>
    <source>
        <strain evidence="4">Cs-k2</strain>
    </source>
</reference>
<dbReference type="AlphaFoldDB" id="A0A3R7CIE2"/>
<keyword evidence="3" id="KW-0966">Cell projection</keyword>
<dbReference type="InParanoid" id="A0A3R7CIE2"/>
<evidence type="ECO:0008006" key="6">
    <source>
        <dbReference type="Google" id="ProtNLM"/>
    </source>
</evidence>
<gene>
    <name evidence="4" type="ORF">CSKR_113264</name>
</gene>
<dbReference type="GO" id="GO:0005929">
    <property type="term" value="C:cilium"/>
    <property type="evidence" value="ECO:0007669"/>
    <property type="project" value="UniProtKB-SubCell"/>
</dbReference>
<evidence type="ECO:0000256" key="3">
    <source>
        <dbReference type="ARBA" id="ARBA00023273"/>
    </source>
</evidence>
<proteinExistence type="predicted"/>
<comment type="subcellular location">
    <subcellularLocation>
        <location evidence="1">Cell projection</location>
        <location evidence="1">Cilium</location>
    </subcellularLocation>
</comment>